<evidence type="ECO:0000313" key="5">
    <source>
        <dbReference type="EMBL" id="MBB5621344.1"/>
    </source>
</evidence>
<evidence type="ECO:0000256" key="2">
    <source>
        <dbReference type="ARBA" id="ARBA00023125"/>
    </source>
</evidence>
<accession>A0A7W8YT68</accession>
<dbReference type="SUPFAM" id="SSF51215">
    <property type="entry name" value="Regulatory protein AraC"/>
    <property type="match status" value="1"/>
</dbReference>
<dbReference type="Gene3D" id="1.10.10.60">
    <property type="entry name" value="Homeodomain-like"/>
    <property type="match status" value="2"/>
</dbReference>
<dbReference type="PANTHER" id="PTHR43280">
    <property type="entry name" value="ARAC-FAMILY TRANSCRIPTIONAL REGULATOR"/>
    <property type="match status" value="1"/>
</dbReference>
<dbReference type="Pfam" id="PF12833">
    <property type="entry name" value="HTH_18"/>
    <property type="match status" value="1"/>
</dbReference>
<dbReference type="InterPro" id="IPR009057">
    <property type="entry name" value="Homeodomain-like_sf"/>
</dbReference>
<dbReference type="EMBL" id="JACHCF010000005">
    <property type="protein sequence ID" value="MBB5621344.1"/>
    <property type="molecule type" value="Genomic_DNA"/>
</dbReference>
<protein>
    <submittedName>
        <fullName evidence="5">AraC-like DNA-binding protein</fullName>
    </submittedName>
</protein>
<comment type="caution">
    <text evidence="5">The sequence shown here is derived from an EMBL/GenBank/DDBJ whole genome shotgun (WGS) entry which is preliminary data.</text>
</comment>
<dbReference type="Proteomes" id="UP000537718">
    <property type="component" value="Unassembled WGS sequence"/>
</dbReference>
<evidence type="ECO:0000313" key="6">
    <source>
        <dbReference type="Proteomes" id="UP000537718"/>
    </source>
</evidence>
<dbReference type="Pfam" id="PF02311">
    <property type="entry name" value="AraC_binding"/>
    <property type="match status" value="1"/>
</dbReference>
<dbReference type="InterPro" id="IPR037923">
    <property type="entry name" value="HTH-like"/>
</dbReference>
<keyword evidence="3" id="KW-0804">Transcription</keyword>
<reference evidence="5 6" key="1">
    <citation type="submission" date="2020-08" db="EMBL/GenBank/DDBJ databases">
        <title>Genomic Encyclopedia of Type Strains, Phase IV (KMG-V): Genome sequencing to study the core and pangenomes of soil and plant-associated prokaryotes.</title>
        <authorList>
            <person name="Whitman W."/>
        </authorList>
    </citation>
    <scope>NUCLEOTIDE SEQUENCE [LARGE SCALE GENOMIC DNA]</scope>
    <source>
        <strain evidence="5 6">MP7CTX6</strain>
    </source>
</reference>
<dbReference type="PROSITE" id="PS01124">
    <property type="entry name" value="HTH_ARAC_FAMILY_2"/>
    <property type="match status" value="1"/>
</dbReference>
<feature type="domain" description="HTH araC/xylS-type" evidence="4">
    <location>
        <begin position="191"/>
        <end position="289"/>
    </location>
</feature>
<name>A0A7W8YT68_9SPHI</name>
<keyword evidence="1" id="KW-0805">Transcription regulation</keyword>
<gene>
    <name evidence="5" type="ORF">HDE69_002405</name>
</gene>
<dbReference type="SMART" id="SM00342">
    <property type="entry name" value="HTH_ARAC"/>
    <property type="match status" value="1"/>
</dbReference>
<evidence type="ECO:0000256" key="3">
    <source>
        <dbReference type="ARBA" id="ARBA00023163"/>
    </source>
</evidence>
<dbReference type="Gene3D" id="2.60.120.280">
    <property type="entry name" value="Regulatory protein AraC"/>
    <property type="match status" value="1"/>
</dbReference>
<sequence>MKNEYYKYLCVSEEDANWGLYVLYVGYTSVAAHAQYPQEYYPSHHYFTWKSGRILDEYQILYITRGEGYFESDSHKQKVTAGTIIILFPGEKHRYIPDPDIGWDEYWIGIRGSIIDNHVHHKFFNRENPCINIGVNEKVVDLFNLIIDKTRGKNKEDQPMMSGVALHLLGILYYMVKQKSQESEQKDLIINQARDLFSSNISKDFSPKMAADQLKIGYSLFRKLFKNYTGLSPGQYFIQVKIEKAKNLLEDQSLSIKEIAYDLKFDSCFYFSKLFKQKTGMSPTIYRKKADTC</sequence>
<dbReference type="AlphaFoldDB" id="A0A7W8YT68"/>
<dbReference type="PANTHER" id="PTHR43280:SF30">
    <property type="entry name" value="MMSAB OPERON REGULATORY PROTEIN"/>
    <property type="match status" value="1"/>
</dbReference>
<proteinExistence type="predicted"/>
<keyword evidence="2 5" id="KW-0238">DNA-binding</keyword>
<dbReference type="RefSeq" id="WP_183867334.1">
    <property type="nucleotide sequence ID" value="NZ_JACHCF010000005.1"/>
</dbReference>
<dbReference type="GO" id="GO:0043565">
    <property type="term" value="F:sequence-specific DNA binding"/>
    <property type="evidence" value="ECO:0007669"/>
    <property type="project" value="InterPro"/>
</dbReference>
<dbReference type="InterPro" id="IPR003313">
    <property type="entry name" value="AraC-bd"/>
</dbReference>
<evidence type="ECO:0000259" key="4">
    <source>
        <dbReference type="PROSITE" id="PS01124"/>
    </source>
</evidence>
<organism evidence="5 6">
    <name type="scientific">Pedobacter cryoconitis</name>
    <dbReference type="NCBI Taxonomy" id="188932"/>
    <lineage>
        <taxon>Bacteria</taxon>
        <taxon>Pseudomonadati</taxon>
        <taxon>Bacteroidota</taxon>
        <taxon>Sphingobacteriia</taxon>
        <taxon>Sphingobacteriales</taxon>
        <taxon>Sphingobacteriaceae</taxon>
        <taxon>Pedobacter</taxon>
    </lineage>
</organism>
<dbReference type="SUPFAM" id="SSF46689">
    <property type="entry name" value="Homeodomain-like"/>
    <property type="match status" value="2"/>
</dbReference>
<dbReference type="GO" id="GO:0003700">
    <property type="term" value="F:DNA-binding transcription factor activity"/>
    <property type="evidence" value="ECO:0007669"/>
    <property type="project" value="InterPro"/>
</dbReference>
<evidence type="ECO:0000256" key="1">
    <source>
        <dbReference type="ARBA" id="ARBA00023015"/>
    </source>
</evidence>
<dbReference type="InterPro" id="IPR018060">
    <property type="entry name" value="HTH_AraC"/>
</dbReference>